<evidence type="ECO:0000313" key="1">
    <source>
        <dbReference type="EMBL" id="SJZ74622.1"/>
    </source>
</evidence>
<name>A0A1T4N5X3_9PORP</name>
<sequence>MGYSVLNFLYSCGKVQKLPTKSRFAQEEISICRLQIYILRLNIYIFRLNIYICNLQIKNYS</sequence>
<organism evidence="1 2">
    <name type="scientific">Porphyromonas circumdentaria</name>
    <dbReference type="NCBI Taxonomy" id="29524"/>
    <lineage>
        <taxon>Bacteria</taxon>
        <taxon>Pseudomonadati</taxon>
        <taxon>Bacteroidota</taxon>
        <taxon>Bacteroidia</taxon>
        <taxon>Bacteroidales</taxon>
        <taxon>Porphyromonadaceae</taxon>
        <taxon>Porphyromonas</taxon>
    </lineage>
</organism>
<protein>
    <submittedName>
        <fullName evidence="1">Uncharacterized protein</fullName>
    </submittedName>
</protein>
<dbReference type="STRING" id="29524.SAMN02745171_01012"/>
<keyword evidence="2" id="KW-1185">Reference proteome</keyword>
<reference evidence="2" key="1">
    <citation type="submission" date="2017-02" db="EMBL/GenBank/DDBJ databases">
        <authorList>
            <person name="Varghese N."/>
            <person name="Submissions S."/>
        </authorList>
    </citation>
    <scope>NUCLEOTIDE SEQUENCE [LARGE SCALE GENOMIC DNA]</scope>
    <source>
        <strain evidence="2">ATCC 51356</strain>
    </source>
</reference>
<dbReference type="EMBL" id="FUXE01000009">
    <property type="protein sequence ID" value="SJZ74622.1"/>
    <property type="molecule type" value="Genomic_DNA"/>
</dbReference>
<proteinExistence type="predicted"/>
<accession>A0A1T4N5X3</accession>
<gene>
    <name evidence="1" type="ORF">SAMN02745171_01012</name>
</gene>
<dbReference type="Proteomes" id="UP000190121">
    <property type="component" value="Unassembled WGS sequence"/>
</dbReference>
<dbReference type="AlphaFoldDB" id="A0A1T4N5X3"/>
<evidence type="ECO:0000313" key="2">
    <source>
        <dbReference type="Proteomes" id="UP000190121"/>
    </source>
</evidence>